<keyword evidence="2" id="KW-1185">Reference proteome</keyword>
<sequence length="125" mass="14325">MKITDKIREIRAVSTRHLSYAGNTLSLRGTVLPPAPRMYTADLIWSRITMHKHRRFMGQAMELGGLYRTRTDWQRKTIVGHKATNHSLALHQQSATYKGKALSSNACEFLFYASIPFYSLLFFSS</sequence>
<gene>
    <name evidence="1" type="ORF">H5410_007242</name>
</gene>
<dbReference type="AlphaFoldDB" id="A0A9J6ABY0"/>
<name>A0A9J6ABY0_SOLCO</name>
<proteinExistence type="predicted"/>
<reference evidence="1 2" key="1">
    <citation type="submission" date="2020-09" db="EMBL/GenBank/DDBJ databases">
        <title>De no assembly of potato wild relative species, Solanum commersonii.</title>
        <authorList>
            <person name="Cho K."/>
        </authorList>
    </citation>
    <scope>NUCLEOTIDE SEQUENCE [LARGE SCALE GENOMIC DNA]</scope>
    <source>
        <strain evidence="1">LZ3.2</strain>
        <tissue evidence="1">Leaf</tissue>
    </source>
</reference>
<dbReference type="Proteomes" id="UP000824120">
    <property type="component" value="Chromosome 2"/>
</dbReference>
<evidence type="ECO:0000313" key="1">
    <source>
        <dbReference type="EMBL" id="KAG5622024.1"/>
    </source>
</evidence>
<comment type="caution">
    <text evidence="1">The sequence shown here is derived from an EMBL/GenBank/DDBJ whole genome shotgun (WGS) entry which is preliminary data.</text>
</comment>
<accession>A0A9J6ABY0</accession>
<organism evidence="1 2">
    <name type="scientific">Solanum commersonii</name>
    <name type="common">Commerson's wild potato</name>
    <name type="synonym">Commerson's nightshade</name>
    <dbReference type="NCBI Taxonomy" id="4109"/>
    <lineage>
        <taxon>Eukaryota</taxon>
        <taxon>Viridiplantae</taxon>
        <taxon>Streptophyta</taxon>
        <taxon>Embryophyta</taxon>
        <taxon>Tracheophyta</taxon>
        <taxon>Spermatophyta</taxon>
        <taxon>Magnoliopsida</taxon>
        <taxon>eudicotyledons</taxon>
        <taxon>Gunneridae</taxon>
        <taxon>Pentapetalae</taxon>
        <taxon>asterids</taxon>
        <taxon>lamiids</taxon>
        <taxon>Solanales</taxon>
        <taxon>Solanaceae</taxon>
        <taxon>Solanoideae</taxon>
        <taxon>Solaneae</taxon>
        <taxon>Solanum</taxon>
    </lineage>
</organism>
<evidence type="ECO:0000313" key="2">
    <source>
        <dbReference type="Proteomes" id="UP000824120"/>
    </source>
</evidence>
<dbReference type="EMBL" id="JACXVP010000002">
    <property type="protein sequence ID" value="KAG5622024.1"/>
    <property type="molecule type" value="Genomic_DNA"/>
</dbReference>
<protein>
    <submittedName>
        <fullName evidence="1">Uncharacterized protein</fullName>
    </submittedName>
</protein>